<gene>
    <name evidence="1" type="ORF">OWV82_005126</name>
</gene>
<comment type="caution">
    <text evidence="1">The sequence shown here is derived from an EMBL/GenBank/DDBJ whole genome shotgun (WGS) entry which is preliminary data.</text>
</comment>
<proteinExistence type="predicted"/>
<organism evidence="1 2">
    <name type="scientific">Melia azedarach</name>
    <name type="common">Chinaberry tree</name>
    <dbReference type="NCBI Taxonomy" id="155640"/>
    <lineage>
        <taxon>Eukaryota</taxon>
        <taxon>Viridiplantae</taxon>
        <taxon>Streptophyta</taxon>
        <taxon>Embryophyta</taxon>
        <taxon>Tracheophyta</taxon>
        <taxon>Spermatophyta</taxon>
        <taxon>Magnoliopsida</taxon>
        <taxon>eudicotyledons</taxon>
        <taxon>Gunneridae</taxon>
        <taxon>Pentapetalae</taxon>
        <taxon>rosids</taxon>
        <taxon>malvids</taxon>
        <taxon>Sapindales</taxon>
        <taxon>Meliaceae</taxon>
        <taxon>Melia</taxon>
    </lineage>
</organism>
<name>A0ACC1YRR4_MELAZ</name>
<dbReference type="Proteomes" id="UP001164539">
    <property type="component" value="Chromosome 2"/>
</dbReference>
<sequence>MEKKFKSITWVGKNISQKFETMCQQVDNIVSQDTVKYVENQMQTMGGSVKRFYSDVVLDLLPLVDAVKHEAQEVAMEKNDATGTYIKSVMGIGKNSANTMIKQSQEEANPIDQMKNQLGHAVNGLDHENRLITPTAVDPVDGLGSDLVFGKIDDVLTYEICDLDVEENVIKEKLSTSKVLELVSPGEKNSSEALASGESVATNNKNACEVRAEISHATSVDVVEFQPTQIVDTVCDNLADDSVSVSDTSNTSAASKVALSVASCEEKMSETRLISSSYSRSMESSDLHGNSLDYLTTEAVPCTDVVDEVEVYDSGEAIPSSTSSPIVSHKDKEAELINSSSVLSLKPIEENVSRTDYSTALTEISRNTNADLCGSAQFEALATSSDDGPSRDYTDDLDYSGMETIELCDNAKLENSCVMVDDKSLYAVSYRTQKLRSFKKRIQDAFASKRRLAKEYEQLAIWFGDIYMGPSQDTLQNLLPSTTSATSDSENSSKNHTCDSEWELL</sequence>
<reference evidence="1 2" key="1">
    <citation type="journal article" date="2023" name="Science">
        <title>Complex scaffold remodeling in plant triterpene biosynthesis.</title>
        <authorList>
            <person name="De La Pena R."/>
            <person name="Hodgson H."/>
            <person name="Liu J.C."/>
            <person name="Stephenson M.J."/>
            <person name="Martin A.C."/>
            <person name="Owen C."/>
            <person name="Harkess A."/>
            <person name="Leebens-Mack J."/>
            <person name="Jimenez L.E."/>
            <person name="Osbourn A."/>
            <person name="Sattely E.S."/>
        </authorList>
    </citation>
    <scope>NUCLEOTIDE SEQUENCE [LARGE SCALE GENOMIC DNA]</scope>
    <source>
        <strain evidence="2">cv. JPN11</strain>
        <tissue evidence="1">Leaf</tissue>
    </source>
</reference>
<evidence type="ECO:0000313" key="2">
    <source>
        <dbReference type="Proteomes" id="UP001164539"/>
    </source>
</evidence>
<dbReference type="EMBL" id="CM051395">
    <property type="protein sequence ID" value="KAJ4726412.1"/>
    <property type="molecule type" value="Genomic_DNA"/>
</dbReference>
<keyword evidence="2" id="KW-1185">Reference proteome</keyword>
<evidence type="ECO:0000313" key="1">
    <source>
        <dbReference type="EMBL" id="KAJ4726412.1"/>
    </source>
</evidence>
<protein>
    <submittedName>
        <fullName evidence="1">Myelin transcription factor 1 like</fullName>
    </submittedName>
</protein>
<accession>A0ACC1YRR4</accession>